<reference evidence="2 3" key="1">
    <citation type="submission" date="2019-08" db="EMBL/GenBank/DDBJ databases">
        <title>In-depth cultivation of the pig gut microbiome towards novel bacterial diversity and tailored functional studies.</title>
        <authorList>
            <person name="Wylensek D."/>
            <person name="Hitch T.C.A."/>
            <person name="Clavel T."/>
        </authorList>
    </citation>
    <scope>NUCLEOTIDE SEQUENCE [LARGE SCALE GENOMIC DNA]</scope>
    <source>
        <strain evidence="2 3">CA-Schmier-601-WT-1</strain>
    </source>
</reference>
<dbReference type="PANTHER" id="PTHR40099">
    <property type="entry name" value="ACETOLACTATE SYNTHASE, SMALL SUBUNIT"/>
    <property type="match status" value="1"/>
</dbReference>
<sequence>MIDQVTVFLPNEPGTLAHMSDVLGKAGVQILAIMVADSTDFCSVRLIVDDTPRALDALHQAGLSAATTKVIAVDVPDVPGGLASVVTRIASGDLNIQYAYSCSIRDRAVDVIRVTGDPVAVKLREIDFHDLALSDLLG</sequence>
<protein>
    <recommendedName>
        <fullName evidence="1">ACT domain-containing protein</fullName>
    </recommendedName>
</protein>
<gene>
    <name evidence="2" type="ORF">FYJ68_05680</name>
</gene>
<proteinExistence type="predicted"/>
<dbReference type="AlphaFoldDB" id="A0A6N7XMX5"/>
<feature type="domain" description="ACT" evidence="1">
    <location>
        <begin position="4"/>
        <end position="80"/>
    </location>
</feature>
<dbReference type="EMBL" id="VUNC01000003">
    <property type="protein sequence ID" value="MST72598.1"/>
    <property type="molecule type" value="Genomic_DNA"/>
</dbReference>
<accession>A0A6N7XMX5</accession>
<organism evidence="2 3">
    <name type="scientific">Olsenella porci</name>
    <dbReference type="NCBI Taxonomy" id="2652279"/>
    <lineage>
        <taxon>Bacteria</taxon>
        <taxon>Bacillati</taxon>
        <taxon>Actinomycetota</taxon>
        <taxon>Coriobacteriia</taxon>
        <taxon>Coriobacteriales</taxon>
        <taxon>Atopobiaceae</taxon>
        <taxon>Olsenella</taxon>
    </lineage>
</organism>
<dbReference type="SUPFAM" id="SSF55021">
    <property type="entry name" value="ACT-like"/>
    <property type="match status" value="2"/>
</dbReference>
<dbReference type="Proteomes" id="UP000469325">
    <property type="component" value="Unassembled WGS sequence"/>
</dbReference>
<dbReference type="PANTHER" id="PTHR40099:SF1">
    <property type="entry name" value="ACETOLACTATE SYNTHASE, SMALL SUBUNIT"/>
    <property type="match status" value="1"/>
</dbReference>
<dbReference type="PROSITE" id="PS51671">
    <property type="entry name" value="ACT"/>
    <property type="match status" value="1"/>
</dbReference>
<evidence type="ECO:0000259" key="1">
    <source>
        <dbReference type="PROSITE" id="PS51671"/>
    </source>
</evidence>
<dbReference type="RefSeq" id="WP_154434846.1">
    <property type="nucleotide sequence ID" value="NZ_VUNC01000003.1"/>
</dbReference>
<dbReference type="Gene3D" id="3.30.2130.10">
    <property type="entry name" value="VC0802-like"/>
    <property type="match status" value="1"/>
</dbReference>
<name>A0A6N7XMX5_9ACTN</name>
<dbReference type="InterPro" id="IPR002912">
    <property type="entry name" value="ACT_dom"/>
</dbReference>
<evidence type="ECO:0000313" key="2">
    <source>
        <dbReference type="EMBL" id="MST72598.1"/>
    </source>
</evidence>
<dbReference type="InterPro" id="IPR045739">
    <property type="entry name" value="ACT_dom_pair"/>
</dbReference>
<dbReference type="Pfam" id="PF19571">
    <property type="entry name" value="ACT_8"/>
    <property type="match status" value="1"/>
</dbReference>
<comment type="caution">
    <text evidence="2">The sequence shown here is derived from an EMBL/GenBank/DDBJ whole genome shotgun (WGS) entry which is preliminary data.</text>
</comment>
<keyword evidence="3" id="KW-1185">Reference proteome</keyword>
<dbReference type="InterPro" id="IPR045865">
    <property type="entry name" value="ACT-like_dom_sf"/>
</dbReference>
<evidence type="ECO:0000313" key="3">
    <source>
        <dbReference type="Proteomes" id="UP000469325"/>
    </source>
</evidence>